<dbReference type="Proteomes" id="UP001498421">
    <property type="component" value="Unassembled WGS sequence"/>
</dbReference>
<dbReference type="SUPFAM" id="SSF51735">
    <property type="entry name" value="NAD(P)-binding Rossmann-fold domains"/>
    <property type="match status" value="1"/>
</dbReference>
<feature type="domain" description="PRISE-like Rossmann-fold" evidence="1">
    <location>
        <begin position="29"/>
        <end position="325"/>
    </location>
</feature>
<organism evidence="2 3">
    <name type="scientific">Neonectria magnoliae</name>
    <dbReference type="NCBI Taxonomy" id="2732573"/>
    <lineage>
        <taxon>Eukaryota</taxon>
        <taxon>Fungi</taxon>
        <taxon>Dikarya</taxon>
        <taxon>Ascomycota</taxon>
        <taxon>Pezizomycotina</taxon>
        <taxon>Sordariomycetes</taxon>
        <taxon>Hypocreomycetidae</taxon>
        <taxon>Hypocreales</taxon>
        <taxon>Nectriaceae</taxon>
        <taxon>Neonectria</taxon>
    </lineage>
</organism>
<accession>A0ABR1I791</accession>
<reference evidence="2 3" key="1">
    <citation type="journal article" date="2025" name="Microbiol. Resour. Announc.">
        <title>Draft genome sequences for Neonectria magnoliae and Neonectria punicea, canker pathogens of Liriodendron tulipifera and Acer saccharum in West Virginia.</title>
        <authorList>
            <person name="Petronek H.M."/>
            <person name="Kasson M.T."/>
            <person name="Metheny A.M."/>
            <person name="Stauder C.M."/>
            <person name="Lovett B."/>
            <person name="Lynch S.C."/>
            <person name="Garnas J.R."/>
            <person name="Kasson L.R."/>
            <person name="Stajich J.E."/>
        </authorList>
    </citation>
    <scope>NUCLEOTIDE SEQUENCE [LARGE SCALE GENOMIC DNA]</scope>
    <source>
        <strain evidence="2 3">NRRL 64651</strain>
    </source>
</reference>
<dbReference type="InterPro" id="IPR055222">
    <property type="entry name" value="PRISE-like_Rossmann-fold"/>
</dbReference>
<evidence type="ECO:0000313" key="2">
    <source>
        <dbReference type="EMBL" id="KAK7429474.1"/>
    </source>
</evidence>
<name>A0ABR1I791_9HYPO</name>
<dbReference type="CDD" id="cd08948">
    <property type="entry name" value="5beta-POR_like_SDR_a"/>
    <property type="match status" value="1"/>
</dbReference>
<protein>
    <recommendedName>
        <fullName evidence="1">PRISE-like Rossmann-fold domain-containing protein</fullName>
    </recommendedName>
</protein>
<gene>
    <name evidence="2" type="ORF">QQZ08_004066</name>
</gene>
<evidence type="ECO:0000313" key="3">
    <source>
        <dbReference type="Proteomes" id="UP001498421"/>
    </source>
</evidence>
<dbReference type="EMBL" id="JAZAVK010000029">
    <property type="protein sequence ID" value="KAK7429474.1"/>
    <property type="molecule type" value="Genomic_DNA"/>
</dbReference>
<dbReference type="PANTHER" id="PTHR32487:SF29">
    <property type="entry name" value="NAD-DEPENDENT EPIMERASE_DEHYDRATASE DOMAIN-CONTAINING PROTEIN"/>
    <property type="match status" value="1"/>
</dbReference>
<dbReference type="Gene3D" id="3.40.50.720">
    <property type="entry name" value="NAD(P)-binding Rossmann-like Domain"/>
    <property type="match status" value="1"/>
</dbReference>
<sequence length="444" mass="49673">MSSQSYPLRQSGVYRNLPTFDPSIKNLRAIICGANGISGFNALRALLETPDRWSTIYTISRRPLLEEQMSLLDPGLRSHIKHIQVDLNLSGKEIAQALQEAGVVADYAFFYAYIEPKGLGSGMDHKVADALYKANVPLFENFLEALEVADIIPKRILLQTGAKSYGPLLGRSRYPFVESDPEPRHLTNNFYYGQEDALYDFCKRHPESGWNVVRPSGIIGVTQGSPLNLFFPVAVYAAVQAHKGEPLNFNGDFASWQREYSYSTARLTGYLSEWAVLEDKCRNQAFNAQDGATLTWDRFYERLVKWFGVRQGVKGPDGDESYHNVTVLSGGKDSPLGYGPPSTIKTTFDWAEWFRDPSNKAAWEEIMGKSHGRVTTNVFDLLDPDTVLVHYGTVEVGTLAQNKARIFGFSGFVDSLESIFEMYQEYVDAGILPQLEVKEAGSLI</sequence>
<keyword evidence="3" id="KW-1185">Reference proteome</keyword>
<dbReference type="PANTHER" id="PTHR32487">
    <property type="entry name" value="3-OXO-DELTA(4,5)-STEROID 5-BETA-REDUCTASE"/>
    <property type="match status" value="1"/>
</dbReference>
<dbReference type="Pfam" id="PF22917">
    <property type="entry name" value="PRISE"/>
    <property type="match status" value="1"/>
</dbReference>
<proteinExistence type="predicted"/>
<evidence type="ECO:0000259" key="1">
    <source>
        <dbReference type="Pfam" id="PF22917"/>
    </source>
</evidence>
<dbReference type="InterPro" id="IPR036291">
    <property type="entry name" value="NAD(P)-bd_dom_sf"/>
</dbReference>
<comment type="caution">
    <text evidence="2">The sequence shown here is derived from an EMBL/GenBank/DDBJ whole genome shotgun (WGS) entry which is preliminary data.</text>
</comment>